<feature type="domain" description="Methyltransferase type 11" evidence="1">
    <location>
        <begin position="2"/>
        <end position="43"/>
    </location>
</feature>
<dbReference type="SUPFAM" id="SSF53335">
    <property type="entry name" value="S-adenosyl-L-methionine-dependent methyltransferases"/>
    <property type="match status" value="1"/>
</dbReference>
<dbReference type="AlphaFoldDB" id="X0S5U0"/>
<dbReference type="Gene3D" id="3.40.50.150">
    <property type="entry name" value="Vaccinia Virus protein VP39"/>
    <property type="match status" value="1"/>
</dbReference>
<name>X0S5U0_9ZZZZ</name>
<dbReference type="InterPro" id="IPR013216">
    <property type="entry name" value="Methyltransf_11"/>
</dbReference>
<dbReference type="InterPro" id="IPR029063">
    <property type="entry name" value="SAM-dependent_MTases_sf"/>
</dbReference>
<accession>X0S5U0</accession>
<protein>
    <recommendedName>
        <fullName evidence="1">Methyltransferase type 11 domain-containing protein</fullName>
    </recommendedName>
</protein>
<reference evidence="2" key="1">
    <citation type="journal article" date="2014" name="Front. Microbiol.">
        <title>High frequency of phylogenetically diverse reductive dehalogenase-homologous genes in deep subseafloor sedimentary metagenomes.</title>
        <authorList>
            <person name="Kawai M."/>
            <person name="Futagami T."/>
            <person name="Toyoda A."/>
            <person name="Takaki Y."/>
            <person name="Nishi S."/>
            <person name="Hori S."/>
            <person name="Arai W."/>
            <person name="Tsubouchi T."/>
            <person name="Morono Y."/>
            <person name="Uchiyama I."/>
            <person name="Ito T."/>
            <person name="Fujiyama A."/>
            <person name="Inagaki F."/>
            <person name="Takami H."/>
        </authorList>
    </citation>
    <scope>NUCLEOTIDE SEQUENCE</scope>
    <source>
        <strain evidence="2">Expedition CK06-06</strain>
    </source>
</reference>
<evidence type="ECO:0000259" key="1">
    <source>
        <dbReference type="Pfam" id="PF08241"/>
    </source>
</evidence>
<dbReference type="Pfam" id="PF08241">
    <property type="entry name" value="Methyltransf_11"/>
    <property type="match status" value="1"/>
</dbReference>
<evidence type="ECO:0000313" key="2">
    <source>
        <dbReference type="EMBL" id="GAF70576.1"/>
    </source>
</evidence>
<feature type="non-terminal residue" evidence="2">
    <location>
        <position position="1"/>
    </location>
</feature>
<sequence>GFRDGVFDVVVCIQNGISAFHVDQRVLIAESIRVTRPGGRVLFSSYSERFWKHRLEWFRLQAEQRLLGEIDWQATRDGVIVCKDGFRATTIGPDEFISLTSEFNVQRRIVEVDQSSLFCELEVQ</sequence>
<dbReference type="GO" id="GO:0008757">
    <property type="term" value="F:S-adenosylmethionine-dependent methyltransferase activity"/>
    <property type="evidence" value="ECO:0007669"/>
    <property type="project" value="InterPro"/>
</dbReference>
<proteinExistence type="predicted"/>
<organism evidence="2">
    <name type="scientific">marine sediment metagenome</name>
    <dbReference type="NCBI Taxonomy" id="412755"/>
    <lineage>
        <taxon>unclassified sequences</taxon>
        <taxon>metagenomes</taxon>
        <taxon>ecological metagenomes</taxon>
    </lineage>
</organism>
<dbReference type="EMBL" id="BARS01007879">
    <property type="protein sequence ID" value="GAF70576.1"/>
    <property type="molecule type" value="Genomic_DNA"/>
</dbReference>
<comment type="caution">
    <text evidence="2">The sequence shown here is derived from an EMBL/GenBank/DDBJ whole genome shotgun (WGS) entry which is preliminary data.</text>
</comment>
<gene>
    <name evidence="2" type="ORF">S01H1_15096</name>
</gene>